<sequence length="209" mass="23117">MASPQDSKAASPSQVLETIQLDHVPSTHTVHVGVFKDVANSEFLHQQLLSRNTDFEYAFIDASSVTSRIQVLAAIYKAITIQLSGTMKTPNIHSEIVCSLNINNNISEAYRRFGITPSTKHLIIAKVLVAPTSTLTPSALHDHLLANVQGTPVPFTDEALRAEHFTDWPKVRKYYKLNGVGWLDGVRDESRKQKEMELLVLGGMALRGL</sequence>
<proteinExistence type="predicted"/>
<name>A0ACB9Z1U8_9PEZI</name>
<reference evidence="1 2" key="1">
    <citation type="journal article" date="2022" name="New Phytol.">
        <title>Ecological generalism drives hyperdiversity of secondary metabolite gene clusters in xylarialean endophytes.</title>
        <authorList>
            <person name="Franco M.E.E."/>
            <person name="Wisecaver J.H."/>
            <person name="Arnold A.E."/>
            <person name="Ju Y.M."/>
            <person name="Slot J.C."/>
            <person name="Ahrendt S."/>
            <person name="Moore L.P."/>
            <person name="Eastman K.E."/>
            <person name="Scott K."/>
            <person name="Konkel Z."/>
            <person name="Mondo S.J."/>
            <person name="Kuo A."/>
            <person name="Hayes R.D."/>
            <person name="Haridas S."/>
            <person name="Andreopoulos B."/>
            <person name="Riley R."/>
            <person name="LaButti K."/>
            <person name="Pangilinan J."/>
            <person name="Lipzen A."/>
            <person name="Amirebrahimi M."/>
            <person name="Yan J."/>
            <person name="Adam C."/>
            <person name="Keymanesh K."/>
            <person name="Ng V."/>
            <person name="Louie K."/>
            <person name="Northen T."/>
            <person name="Drula E."/>
            <person name="Henrissat B."/>
            <person name="Hsieh H.M."/>
            <person name="Youens-Clark K."/>
            <person name="Lutzoni F."/>
            <person name="Miadlikowska J."/>
            <person name="Eastwood D.C."/>
            <person name="Hamelin R.C."/>
            <person name="Grigoriev I.V."/>
            <person name="U'Ren J.M."/>
        </authorList>
    </citation>
    <scope>NUCLEOTIDE SEQUENCE [LARGE SCALE GENOMIC DNA]</scope>
    <source>
        <strain evidence="1 2">CBS 119005</strain>
    </source>
</reference>
<organism evidence="1 2">
    <name type="scientific">Hypoxylon rubiginosum</name>
    <dbReference type="NCBI Taxonomy" id="110542"/>
    <lineage>
        <taxon>Eukaryota</taxon>
        <taxon>Fungi</taxon>
        <taxon>Dikarya</taxon>
        <taxon>Ascomycota</taxon>
        <taxon>Pezizomycotina</taxon>
        <taxon>Sordariomycetes</taxon>
        <taxon>Xylariomycetidae</taxon>
        <taxon>Xylariales</taxon>
        <taxon>Hypoxylaceae</taxon>
        <taxon>Hypoxylon</taxon>
    </lineage>
</organism>
<dbReference type="Proteomes" id="UP001497700">
    <property type="component" value="Unassembled WGS sequence"/>
</dbReference>
<evidence type="ECO:0000313" key="2">
    <source>
        <dbReference type="Proteomes" id="UP001497700"/>
    </source>
</evidence>
<comment type="caution">
    <text evidence="1">The sequence shown here is derived from an EMBL/GenBank/DDBJ whole genome shotgun (WGS) entry which is preliminary data.</text>
</comment>
<accession>A0ACB9Z1U8</accession>
<evidence type="ECO:0000313" key="1">
    <source>
        <dbReference type="EMBL" id="KAI4865501.1"/>
    </source>
</evidence>
<dbReference type="EMBL" id="MU393471">
    <property type="protein sequence ID" value="KAI4865501.1"/>
    <property type="molecule type" value="Genomic_DNA"/>
</dbReference>
<gene>
    <name evidence="1" type="ORF">F4820DRAFT_295859</name>
</gene>
<keyword evidence="2" id="KW-1185">Reference proteome</keyword>
<protein>
    <submittedName>
        <fullName evidence="1">Uncharacterized protein</fullName>
    </submittedName>
</protein>